<dbReference type="PANTHER" id="PTHR23026">
    <property type="entry name" value="NADPH NITROREDUCTASE"/>
    <property type="match status" value="1"/>
</dbReference>
<dbReference type="PANTHER" id="PTHR23026:SF123">
    <property type="entry name" value="NAD(P)H NITROREDUCTASE RV3131-RELATED"/>
    <property type="match status" value="1"/>
</dbReference>
<dbReference type="NCBIfam" id="NF047509">
    <property type="entry name" value="Rv3131_FMN_oxido"/>
    <property type="match status" value="1"/>
</dbReference>
<dbReference type="SUPFAM" id="SSF55469">
    <property type="entry name" value="FMN-dependent nitroreductase-like"/>
    <property type="match status" value="2"/>
</dbReference>
<protein>
    <recommendedName>
        <fullName evidence="3">Nitroreductase</fullName>
    </recommendedName>
</protein>
<dbReference type="KEGG" id="ade:Adeh_0779"/>
<dbReference type="AlphaFoldDB" id="Q2IP26"/>
<organism evidence="1 2">
    <name type="scientific">Anaeromyxobacter dehalogenans (strain 2CP-C)</name>
    <dbReference type="NCBI Taxonomy" id="290397"/>
    <lineage>
        <taxon>Bacteria</taxon>
        <taxon>Pseudomonadati</taxon>
        <taxon>Myxococcota</taxon>
        <taxon>Myxococcia</taxon>
        <taxon>Myxococcales</taxon>
        <taxon>Cystobacterineae</taxon>
        <taxon>Anaeromyxobacteraceae</taxon>
        <taxon>Anaeromyxobacter</taxon>
    </lineage>
</organism>
<evidence type="ECO:0000313" key="1">
    <source>
        <dbReference type="EMBL" id="ABC80554.1"/>
    </source>
</evidence>
<dbReference type="OrthoDB" id="272552at2"/>
<reference evidence="1" key="1">
    <citation type="submission" date="2006-01" db="EMBL/GenBank/DDBJ databases">
        <title>Complete sequence of Anaeromyxobacter dehalogenans 2CP-C.</title>
        <authorList>
            <consortium name="US DOE Joint Genome Institute"/>
            <person name="Copeland A."/>
            <person name="Lucas S."/>
            <person name="Lapidus A."/>
            <person name="Barry K."/>
            <person name="Detter J.C."/>
            <person name="Glavina T."/>
            <person name="Hammon N."/>
            <person name="Israni S."/>
            <person name="Pitluck S."/>
            <person name="Brettin T."/>
            <person name="Bruce D."/>
            <person name="Han C."/>
            <person name="Tapia R."/>
            <person name="Gilna P."/>
            <person name="Kiss H."/>
            <person name="Schmutz J."/>
            <person name="Larimer F."/>
            <person name="Land M."/>
            <person name="Kyrpides N."/>
            <person name="Anderson I."/>
            <person name="Sanford R.A."/>
            <person name="Ritalahti K.M."/>
            <person name="Thomas H.S."/>
            <person name="Kirby J.R."/>
            <person name="Zhulin I.B."/>
            <person name="Loeffler F.E."/>
            <person name="Richardson P."/>
        </authorList>
    </citation>
    <scope>NUCLEOTIDE SEQUENCE</scope>
    <source>
        <strain evidence="1">2CP-C</strain>
    </source>
</reference>
<evidence type="ECO:0008006" key="3">
    <source>
        <dbReference type="Google" id="ProtNLM"/>
    </source>
</evidence>
<dbReference type="STRING" id="290397.Adeh_0779"/>
<proteinExistence type="predicted"/>
<dbReference type="EMBL" id="CP000251">
    <property type="protein sequence ID" value="ABC80554.1"/>
    <property type="molecule type" value="Genomic_DNA"/>
</dbReference>
<accession>Q2IP26</accession>
<dbReference type="HOGENOM" id="CLU_051479_3_0_7"/>
<dbReference type="InterPro" id="IPR050627">
    <property type="entry name" value="Nitroreductase/BluB"/>
</dbReference>
<name>Q2IP26_ANADE</name>
<dbReference type="RefSeq" id="WP_011419837.1">
    <property type="nucleotide sequence ID" value="NC_007760.1"/>
</dbReference>
<evidence type="ECO:0000313" key="2">
    <source>
        <dbReference type="Proteomes" id="UP000001935"/>
    </source>
</evidence>
<gene>
    <name evidence="1" type="ordered locus">Adeh_0779</name>
</gene>
<sequence length="375" mass="40915">MFVDAQALPAPDPRGFPSWGGPADRLRFLLAYAVLAPSRHNTQPWWFEVRGDEVGLHADGARALPEVDPDGRELVMACGAALANLRLAAAHFGHATSAEIIGTHRRDGLVARVRLEEQRALSPEDEELFQAIPRRRTNRLPLDGREPPEGLVTRLLREARAEGAWLRPVESHQRRAVAELVAEGDRRQWANPRFRAELAGWIHPSGSGRRDGMPAYAVGMSDAAARLQPLVARLSNPARAEAERDRRRTLASKALLVLSTARDGLAEWMVAGIALQRILLRATAAGLTVAYFNQPIEQEGLRGPLREAVGDPGMPQLLLRLGYGPEVRATPRRTVDEVLRRLDAVPLRPAPLVLRRAPPASPVVQSAAVAPGAPA</sequence>
<dbReference type="Proteomes" id="UP000001935">
    <property type="component" value="Chromosome"/>
</dbReference>
<dbReference type="GO" id="GO:0016491">
    <property type="term" value="F:oxidoreductase activity"/>
    <property type="evidence" value="ECO:0007669"/>
    <property type="project" value="InterPro"/>
</dbReference>
<dbReference type="InterPro" id="IPR000415">
    <property type="entry name" value="Nitroreductase-like"/>
</dbReference>
<dbReference type="Gene3D" id="3.40.109.10">
    <property type="entry name" value="NADH Oxidase"/>
    <property type="match status" value="1"/>
</dbReference>
<dbReference type="eggNOG" id="COG0778">
    <property type="taxonomic scope" value="Bacteria"/>
</dbReference>